<reference evidence="1 2" key="1">
    <citation type="submission" date="2023-03" db="EMBL/GenBank/DDBJ databases">
        <title>High-quality genome of Scylla paramamosain provides insights in environmental adaptation.</title>
        <authorList>
            <person name="Zhang L."/>
        </authorList>
    </citation>
    <scope>NUCLEOTIDE SEQUENCE [LARGE SCALE GENOMIC DNA]</scope>
    <source>
        <strain evidence="1">LZ_2023a</strain>
        <tissue evidence="1">Muscle</tissue>
    </source>
</reference>
<accession>A0AAW0TNU3</accession>
<organism evidence="1 2">
    <name type="scientific">Scylla paramamosain</name>
    <name type="common">Mud crab</name>
    <dbReference type="NCBI Taxonomy" id="85552"/>
    <lineage>
        <taxon>Eukaryota</taxon>
        <taxon>Metazoa</taxon>
        <taxon>Ecdysozoa</taxon>
        <taxon>Arthropoda</taxon>
        <taxon>Crustacea</taxon>
        <taxon>Multicrustacea</taxon>
        <taxon>Malacostraca</taxon>
        <taxon>Eumalacostraca</taxon>
        <taxon>Eucarida</taxon>
        <taxon>Decapoda</taxon>
        <taxon>Pleocyemata</taxon>
        <taxon>Brachyura</taxon>
        <taxon>Eubrachyura</taxon>
        <taxon>Portunoidea</taxon>
        <taxon>Portunidae</taxon>
        <taxon>Portuninae</taxon>
        <taxon>Scylla</taxon>
    </lineage>
</organism>
<dbReference type="EMBL" id="JARAKH010000028">
    <property type="protein sequence ID" value="KAK8388976.1"/>
    <property type="molecule type" value="Genomic_DNA"/>
</dbReference>
<comment type="caution">
    <text evidence="1">The sequence shown here is derived from an EMBL/GenBank/DDBJ whole genome shotgun (WGS) entry which is preliminary data.</text>
</comment>
<dbReference type="Proteomes" id="UP001487740">
    <property type="component" value="Unassembled WGS sequence"/>
</dbReference>
<dbReference type="AlphaFoldDB" id="A0AAW0TNU3"/>
<protein>
    <submittedName>
        <fullName evidence="1">Uncharacterized protein</fullName>
    </submittedName>
</protein>
<evidence type="ECO:0000313" key="1">
    <source>
        <dbReference type="EMBL" id="KAK8388976.1"/>
    </source>
</evidence>
<gene>
    <name evidence="1" type="ORF">O3P69_020740</name>
</gene>
<keyword evidence="2" id="KW-1185">Reference proteome</keyword>
<evidence type="ECO:0000313" key="2">
    <source>
        <dbReference type="Proteomes" id="UP001487740"/>
    </source>
</evidence>
<proteinExistence type="predicted"/>
<sequence length="144" mass="16506">MLKENLLYTTITVTARWGMADIPDRITTGDLFEHCVLMCNVNVWRQHCHASLNDDRHPRLYQEARQYSKCYRCCVLHCQDLLDYSRHPRPHRPLCCKVITPIPSFSAVESETPVGVKQTSNTHPLLCPLMLSPCFSNPSCSFIA</sequence>
<name>A0AAW0TNU3_SCYPA</name>